<dbReference type="STRING" id="703135.A0A2A9NG15"/>
<evidence type="ECO:0008006" key="14">
    <source>
        <dbReference type="Google" id="ProtNLM"/>
    </source>
</evidence>
<evidence type="ECO:0000256" key="8">
    <source>
        <dbReference type="ARBA" id="ARBA00023136"/>
    </source>
</evidence>
<keyword evidence="4 9" id="KW-0812">Transmembrane</keyword>
<feature type="transmembrane region" description="Helical" evidence="9">
    <location>
        <begin position="294"/>
        <end position="317"/>
    </location>
</feature>
<evidence type="ECO:0000256" key="3">
    <source>
        <dbReference type="ARBA" id="ARBA00022538"/>
    </source>
</evidence>
<dbReference type="InterPro" id="IPR053951">
    <property type="entry name" value="K_trans_N"/>
</dbReference>
<feature type="domain" description="K+ potassium transporter C-terminal" evidence="11">
    <location>
        <begin position="577"/>
        <end position="750"/>
    </location>
</feature>
<feature type="transmembrane region" description="Helical" evidence="9">
    <location>
        <begin position="64"/>
        <end position="85"/>
    </location>
</feature>
<feature type="transmembrane region" description="Helical" evidence="9">
    <location>
        <begin position="474"/>
        <end position="494"/>
    </location>
</feature>
<dbReference type="Proteomes" id="UP000242287">
    <property type="component" value="Unassembled WGS sequence"/>
</dbReference>
<organism evidence="12 13">
    <name type="scientific">Amanita thiersii Skay4041</name>
    <dbReference type="NCBI Taxonomy" id="703135"/>
    <lineage>
        <taxon>Eukaryota</taxon>
        <taxon>Fungi</taxon>
        <taxon>Dikarya</taxon>
        <taxon>Basidiomycota</taxon>
        <taxon>Agaricomycotina</taxon>
        <taxon>Agaricomycetes</taxon>
        <taxon>Agaricomycetidae</taxon>
        <taxon>Agaricales</taxon>
        <taxon>Pluteineae</taxon>
        <taxon>Amanitaceae</taxon>
        <taxon>Amanita</taxon>
    </lineage>
</organism>
<dbReference type="GO" id="GO:0016020">
    <property type="term" value="C:membrane"/>
    <property type="evidence" value="ECO:0007669"/>
    <property type="project" value="UniProtKB-SubCell"/>
</dbReference>
<name>A0A2A9NG15_9AGAR</name>
<evidence type="ECO:0000313" key="12">
    <source>
        <dbReference type="EMBL" id="PFH49945.1"/>
    </source>
</evidence>
<feature type="transmembrane region" description="Helical" evidence="9">
    <location>
        <begin position="192"/>
        <end position="209"/>
    </location>
</feature>
<evidence type="ECO:0000256" key="7">
    <source>
        <dbReference type="ARBA" id="ARBA00023065"/>
    </source>
</evidence>
<evidence type="ECO:0000259" key="11">
    <source>
        <dbReference type="Pfam" id="PF22776"/>
    </source>
</evidence>
<feature type="transmembrane region" description="Helical" evidence="9">
    <location>
        <begin position="25"/>
        <end position="52"/>
    </location>
</feature>
<feature type="domain" description="K+ potassium transporter integral membrane" evidence="10">
    <location>
        <begin position="28"/>
        <end position="515"/>
    </location>
</feature>
<keyword evidence="7" id="KW-0406">Ion transport</keyword>
<evidence type="ECO:0000259" key="10">
    <source>
        <dbReference type="Pfam" id="PF02705"/>
    </source>
</evidence>
<dbReference type="Pfam" id="PF02705">
    <property type="entry name" value="K_trans"/>
    <property type="match status" value="1"/>
</dbReference>
<comment type="subcellular location">
    <subcellularLocation>
        <location evidence="1">Membrane</location>
        <topology evidence="1">Multi-pass membrane protein</topology>
    </subcellularLocation>
</comment>
<evidence type="ECO:0000256" key="4">
    <source>
        <dbReference type="ARBA" id="ARBA00022692"/>
    </source>
</evidence>
<dbReference type="OrthoDB" id="504708at2759"/>
<dbReference type="InterPro" id="IPR003855">
    <property type="entry name" value="K+_transporter"/>
</dbReference>
<keyword evidence="2" id="KW-0813">Transport</keyword>
<protein>
    <recommendedName>
        <fullName evidence="14">Potassium transporter</fullName>
    </recommendedName>
</protein>
<accession>A0A2A9NG15</accession>
<feature type="transmembrane region" description="Helical" evidence="9">
    <location>
        <begin position="337"/>
        <end position="368"/>
    </location>
</feature>
<keyword evidence="8 9" id="KW-0472">Membrane</keyword>
<reference evidence="12 13" key="1">
    <citation type="submission" date="2014-02" db="EMBL/GenBank/DDBJ databases">
        <title>Transposable element dynamics among asymbiotic and ectomycorrhizal Amanita fungi.</title>
        <authorList>
            <consortium name="DOE Joint Genome Institute"/>
            <person name="Hess J."/>
            <person name="Skrede I."/>
            <person name="Wolfe B."/>
            <person name="LaButti K."/>
            <person name="Ohm R.A."/>
            <person name="Grigoriev I.V."/>
            <person name="Pringle A."/>
        </authorList>
    </citation>
    <scope>NUCLEOTIDE SEQUENCE [LARGE SCALE GENOMIC DNA]</scope>
    <source>
        <strain evidence="12 13">SKay4041</strain>
    </source>
</reference>
<dbReference type="InterPro" id="IPR053952">
    <property type="entry name" value="K_trans_C"/>
</dbReference>
<dbReference type="Pfam" id="PF22776">
    <property type="entry name" value="K_trans_C"/>
    <property type="match status" value="1"/>
</dbReference>
<evidence type="ECO:0000256" key="6">
    <source>
        <dbReference type="ARBA" id="ARBA00022989"/>
    </source>
</evidence>
<evidence type="ECO:0000256" key="1">
    <source>
        <dbReference type="ARBA" id="ARBA00004141"/>
    </source>
</evidence>
<feature type="transmembrane region" description="Helical" evidence="9">
    <location>
        <begin position="389"/>
        <end position="410"/>
    </location>
</feature>
<proteinExistence type="predicted"/>
<evidence type="ECO:0000256" key="2">
    <source>
        <dbReference type="ARBA" id="ARBA00022448"/>
    </source>
</evidence>
<feature type="transmembrane region" description="Helical" evidence="9">
    <location>
        <begin position="216"/>
        <end position="237"/>
    </location>
</feature>
<feature type="transmembrane region" description="Helical" evidence="9">
    <location>
        <begin position="446"/>
        <end position="468"/>
    </location>
</feature>
<gene>
    <name evidence="12" type="ORF">AMATHDRAFT_62055</name>
</gene>
<evidence type="ECO:0000313" key="13">
    <source>
        <dbReference type="Proteomes" id="UP000242287"/>
    </source>
</evidence>
<keyword evidence="6 9" id="KW-1133">Transmembrane helix</keyword>
<dbReference type="AlphaFoldDB" id="A0A2A9NG15"/>
<keyword evidence="5" id="KW-0630">Potassium</keyword>
<evidence type="ECO:0000256" key="5">
    <source>
        <dbReference type="ARBA" id="ARBA00022958"/>
    </source>
</evidence>
<feature type="transmembrane region" description="Helical" evidence="9">
    <location>
        <begin position="416"/>
        <end position="439"/>
    </location>
</feature>
<feature type="transmembrane region" description="Helical" evidence="9">
    <location>
        <begin position="151"/>
        <end position="172"/>
    </location>
</feature>
<dbReference type="NCBIfam" id="TIGR00794">
    <property type="entry name" value="kup"/>
    <property type="match status" value="1"/>
</dbReference>
<dbReference type="PANTHER" id="PTHR30540">
    <property type="entry name" value="OSMOTIC STRESS POTASSIUM TRANSPORTER"/>
    <property type="match status" value="1"/>
</dbReference>
<keyword evidence="13" id="KW-1185">Reference proteome</keyword>
<dbReference type="PANTHER" id="PTHR30540:SF83">
    <property type="entry name" value="K+ POTASSIUM TRANSPORTER"/>
    <property type="match status" value="1"/>
</dbReference>
<sequence>MSSTLESGGVSFGQRRKVNVRGSSLALLTFQTLGIIYSDIGTSPLYVLNGIWPATGRLPPEEDIIGGISAIIWSLTLLPLLKYVIISLRFSTREGEGGTFALFQSLYPPANEDHDADRVLTGDIGLYSETKSAFSHLRDKRQLSKRLRWPLLVWCLIGTALTMADGVFTPAVSVTSAVGGIAVAEPDVTKDVVPISIVFLLALFVFQRFGTSRVGLTFAPISSLWFMCLTCTGIYNITRYPGIFRALDPSRAVMLFVRTREYDILAGVLLSLTGCEAIFANLGQFNDLSIRISFSAIVYPSLLLAYLGQGARLITGGEEVLRNIFYNSIPGPKYGGLFWFIFVLAILATLVASQAMISAAFSLAQQLINMKCFPPLRMHYTSNTYQGQVYIPMLNWTLMVATIIIVVGFSNTAHLANAYGFAVATVMFSTSVLLALSVYYVKNKHWIASILFLIVFGSFDGLFWGAALKKVPEGAWVPLLIGAVLMCIMILWTWGKNLEDCFDRANRKNLKHFITENYPYDDASSVEVDAAGDVAISEVSRPSVLSYVSRVSKEPTGEPGRSVLVEEKREIQRIACCAIFHKFTQGSGVPHTFIGFIRQWPALPRVIIFLSVCVVPVARVPEEDRYVITKVRTFEGIYGVTYYLGFRDDFDINVDYLIGKLCASEVQANPNASNTWLEEIRTLVSNATHIVPHYHVVSKKVDVRFGFLSATVNFLRKWLIEDVYRRLATMFPQTANWLTPADEIIHVGITAFI</sequence>
<dbReference type="GO" id="GO:0015079">
    <property type="term" value="F:potassium ion transmembrane transporter activity"/>
    <property type="evidence" value="ECO:0007669"/>
    <property type="project" value="InterPro"/>
</dbReference>
<evidence type="ECO:0000256" key="9">
    <source>
        <dbReference type="SAM" id="Phobius"/>
    </source>
</evidence>
<keyword evidence="3" id="KW-0633">Potassium transport</keyword>
<dbReference type="EMBL" id="KZ302015">
    <property type="protein sequence ID" value="PFH49945.1"/>
    <property type="molecule type" value="Genomic_DNA"/>
</dbReference>